<dbReference type="Gene3D" id="3.30.300.30">
    <property type="match status" value="1"/>
</dbReference>
<evidence type="ECO:0000259" key="1">
    <source>
        <dbReference type="Pfam" id="PF13193"/>
    </source>
</evidence>
<gene>
    <name evidence="2" type="ORF">MAR_004439</name>
</gene>
<protein>
    <submittedName>
        <fullName evidence="2">CBACL-like protein</fullName>
    </submittedName>
</protein>
<feature type="domain" description="AMP-binding enzyme C-terminal" evidence="1">
    <location>
        <begin position="17"/>
        <end position="96"/>
    </location>
</feature>
<dbReference type="Pfam" id="PF13193">
    <property type="entry name" value="AMP-binding_C"/>
    <property type="match status" value="1"/>
</dbReference>
<evidence type="ECO:0000313" key="2">
    <source>
        <dbReference type="EMBL" id="WAR14334.1"/>
    </source>
</evidence>
<keyword evidence="3" id="KW-1185">Reference proteome</keyword>
<organism evidence="2 3">
    <name type="scientific">Mya arenaria</name>
    <name type="common">Soft-shell clam</name>
    <dbReference type="NCBI Taxonomy" id="6604"/>
    <lineage>
        <taxon>Eukaryota</taxon>
        <taxon>Metazoa</taxon>
        <taxon>Spiralia</taxon>
        <taxon>Lophotrochozoa</taxon>
        <taxon>Mollusca</taxon>
        <taxon>Bivalvia</taxon>
        <taxon>Autobranchia</taxon>
        <taxon>Heteroconchia</taxon>
        <taxon>Euheterodonta</taxon>
        <taxon>Imparidentia</taxon>
        <taxon>Neoheterodontei</taxon>
        <taxon>Myida</taxon>
        <taxon>Myoidea</taxon>
        <taxon>Myidae</taxon>
        <taxon>Mya</taxon>
    </lineage>
</organism>
<accession>A0ABY7EZC8</accession>
<evidence type="ECO:0000313" key="3">
    <source>
        <dbReference type="Proteomes" id="UP001164746"/>
    </source>
</evidence>
<dbReference type="EMBL" id="CP111020">
    <property type="protein sequence ID" value="WAR14334.1"/>
    <property type="molecule type" value="Genomic_DNA"/>
</dbReference>
<name>A0ABY7EZC8_MYAAR</name>
<reference evidence="2" key="1">
    <citation type="submission" date="2022-11" db="EMBL/GenBank/DDBJ databases">
        <title>Centuries of genome instability and evolution in soft-shell clam transmissible cancer (bioRxiv).</title>
        <authorList>
            <person name="Hart S.F.M."/>
            <person name="Yonemitsu M.A."/>
            <person name="Giersch R.M."/>
            <person name="Beal B.F."/>
            <person name="Arriagada G."/>
            <person name="Davis B.W."/>
            <person name="Ostrander E.A."/>
            <person name="Goff S.P."/>
            <person name="Metzger M.J."/>
        </authorList>
    </citation>
    <scope>NUCLEOTIDE SEQUENCE</scope>
    <source>
        <strain evidence="2">MELC-2E11</strain>
        <tissue evidence="2">Siphon/mantle</tissue>
    </source>
</reference>
<proteinExistence type="predicted"/>
<dbReference type="InterPro" id="IPR025110">
    <property type="entry name" value="AMP-bd_C"/>
</dbReference>
<dbReference type="InterPro" id="IPR045851">
    <property type="entry name" value="AMP-bd_C_sf"/>
</dbReference>
<dbReference type="Proteomes" id="UP001164746">
    <property type="component" value="Chromosome 9"/>
</dbReference>
<dbReference type="SUPFAM" id="SSF56801">
    <property type="entry name" value="Acetyl-CoA synthetase-like"/>
    <property type="match status" value="1"/>
</dbReference>
<sequence>MSNMINSGGIAVMPDILETAIKGCPGIDNVVIVPVSDQVYYQAICACVILKPDARTAENDIRQFCVTHHNDKPGLFTELPKFYMFFDALPETCTGKTSRMDLQALAEKKFGYKA</sequence>